<evidence type="ECO:0000313" key="3">
    <source>
        <dbReference type="Proteomes" id="UP001270362"/>
    </source>
</evidence>
<name>A0AAE1CDV9_9PEZI</name>
<keyword evidence="3" id="KW-1185">Reference proteome</keyword>
<dbReference type="EMBL" id="JAULSO010000002">
    <property type="protein sequence ID" value="KAK3689835.1"/>
    <property type="molecule type" value="Genomic_DNA"/>
</dbReference>
<evidence type="ECO:0000256" key="1">
    <source>
        <dbReference type="SAM" id="MobiDB-lite"/>
    </source>
</evidence>
<feature type="compositionally biased region" description="Acidic residues" evidence="1">
    <location>
        <begin position="244"/>
        <end position="266"/>
    </location>
</feature>
<dbReference type="AlphaFoldDB" id="A0AAE1CDV9"/>
<organism evidence="2 3">
    <name type="scientific">Podospora appendiculata</name>
    <dbReference type="NCBI Taxonomy" id="314037"/>
    <lineage>
        <taxon>Eukaryota</taxon>
        <taxon>Fungi</taxon>
        <taxon>Dikarya</taxon>
        <taxon>Ascomycota</taxon>
        <taxon>Pezizomycotina</taxon>
        <taxon>Sordariomycetes</taxon>
        <taxon>Sordariomycetidae</taxon>
        <taxon>Sordariales</taxon>
        <taxon>Podosporaceae</taxon>
        <taxon>Podospora</taxon>
    </lineage>
</organism>
<reference evidence="2" key="1">
    <citation type="journal article" date="2023" name="Mol. Phylogenet. Evol.">
        <title>Genome-scale phylogeny and comparative genomics of the fungal order Sordariales.</title>
        <authorList>
            <person name="Hensen N."/>
            <person name="Bonometti L."/>
            <person name="Westerberg I."/>
            <person name="Brannstrom I.O."/>
            <person name="Guillou S."/>
            <person name="Cros-Aarteil S."/>
            <person name="Calhoun S."/>
            <person name="Haridas S."/>
            <person name="Kuo A."/>
            <person name="Mondo S."/>
            <person name="Pangilinan J."/>
            <person name="Riley R."/>
            <person name="LaButti K."/>
            <person name="Andreopoulos B."/>
            <person name="Lipzen A."/>
            <person name="Chen C."/>
            <person name="Yan M."/>
            <person name="Daum C."/>
            <person name="Ng V."/>
            <person name="Clum A."/>
            <person name="Steindorff A."/>
            <person name="Ohm R.A."/>
            <person name="Martin F."/>
            <person name="Silar P."/>
            <person name="Natvig D.O."/>
            <person name="Lalanne C."/>
            <person name="Gautier V."/>
            <person name="Ament-Velasquez S.L."/>
            <person name="Kruys A."/>
            <person name="Hutchinson M.I."/>
            <person name="Powell A.J."/>
            <person name="Barry K."/>
            <person name="Miller A.N."/>
            <person name="Grigoriev I.V."/>
            <person name="Debuchy R."/>
            <person name="Gladieux P."/>
            <person name="Hiltunen Thoren M."/>
            <person name="Johannesson H."/>
        </authorList>
    </citation>
    <scope>NUCLEOTIDE SEQUENCE</scope>
    <source>
        <strain evidence="2">CBS 314.62</strain>
    </source>
</reference>
<evidence type="ECO:0000313" key="2">
    <source>
        <dbReference type="EMBL" id="KAK3689835.1"/>
    </source>
</evidence>
<proteinExistence type="predicted"/>
<accession>A0AAE1CDV9</accession>
<feature type="region of interest" description="Disordered" evidence="1">
    <location>
        <begin position="232"/>
        <end position="282"/>
    </location>
</feature>
<comment type="caution">
    <text evidence="2">The sequence shown here is derived from an EMBL/GenBank/DDBJ whole genome shotgun (WGS) entry which is preliminary data.</text>
</comment>
<gene>
    <name evidence="2" type="ORF">B0T22DRAFT_441289</name>
</gene>
<reference evidence="2" key="2">
    <citation type="submission" date="2023-06" db="EMBL/GenBank/DDBJ databases">
        <authorList>
            <consortium name="Lawrence Berkeley National Laboratory"/>
            <person name="Haridas S."/>
            <person name="Hensen N."/>
            <person name="Bonometti L."/>
            <person name="Westerberg I."/>
            <person name="Brannstrom I.O."/>
            <person name="Guillou S."/>
            <person name="Cros-Aarteil S."/>
            <person name="Calhoun S."/>
            <person name="Kuo A."/>
            <person name="Mondo S."/>
            <person name="Pangilinan J."/>
            <person name="Riley R."/>
            <person name="Labutti K."/>
            <person name="Andreopoulos B."/>
            <person name="Lipzen A."/>
            <person name="Chen C."/>
            <person name="Yanf M."/>
            <person name="Daum C."/>
            <person name="Ng V."/>
            <person name="Clum A."/>
            <person name="Steindorff A."/>
            <person name="Ohm R."/>
            <person name="Martin F."/>
            <person name="Silar P."/>
            <person name="Natvig D."/>
            <person name="Lalanne C."/>
            <person name="Gautier V."/>
            <person name="Ament-Velasquez S.L."/>
            <person name="Kruys A."/>
            <person name="Hutchinson M.I."/>
            <person name="Powell A.J."/>
            <person name="Barry K."/>
            <person name="Miller A.N."/>
            <person name="Grigoriev I.V."/>
            <person name="Debuchy R."/>
            <person name="Gladieux P."/>
            <person name="Thoren M.H."/>
            <person name="Johannesson H."/>
        </authorList>
    </citation>
    <scope>NUCLEOTIDE SEQUENCE</scope>
    <source>
        <strain evidence="2">CBS 314.62</strain>
    </source>
</reference>
<dbReference type="Proteomes" id="UP001270362">
    <property type="component" value="Unassembled WGS sequence"/>
</dbReference>
<protein>
    <submittedName>
        <fullName evidence="2">Uncharacterized protein</fullName>
    </submittedName>
</protein>
<sequence>MRAWILASWVSPQTPSRYRIEATPVGMKFAGTADRISLFLSTWCWSVICRGRDVKSLERASQFTRIVRSSSGMVLSRAGSRTLPSRDSHRRLGIQSVPQLSISVEQKSKLWSSLLHRTHQSTLVSLRADWSPAIGQLMINRATAAVSADDHFVEVITTTNATTNTIAVVVSVTAAAESDKAKCSSAIVEILSSQQKMLNNRERLVVFLVRYQSPEVIMPEDIQCGKLLRGMQGRARGEPSEQPNDPDDTSAAEGSEEDEPADSGSEEDGRTEATTPENEVEELEEAMAKLSRNATLKDGDASRLSKVCEFFQCQPTDLNPKGKGKLIPGTKLHIRGYQLDAVWAFLTKTYADGYNGHIVTLGMGAGKTLVAYDVIMSK</sequence>